<dbReference type="GO" id="GO:0005737">
    <property type="term" value="C:cytoplasm"/>
    <property type="evidence" value="ECO:0007669"/>
    <property type="project" value="TreeGrafter"/>
</dbReference>
<evidence type="ECO:0000256" key="2">
    <source>
        <dbReference type="ARBA" id="ARBA00022737"/>
    </source>
</evidence>
<proteinExistence type="predicted"/>
<evidence type="ECO:0000256" key="3">
    <source>
        <dbReference type="PROSITE-ProRule" id="PRU10141"/>
    </source>
</evidence>
<keyword evidence="5" id="KW-0418">Kinase</keyword>
<dbReference type="InterPro" id="IPR001611">
    <property type="entry name" value="Leu-rich_rpt"/>
</dbReference>
<dbReference type="Pfam" id="PF07714">
    <property type="entry name" value="PK_Tyr_Ser-Thr"/>
    <property type="match status" value="1"/>
</dbReference>
<keyword evidence="6" id="KW-1185">Reference proteome</keyword>
<dbReference type="PANTHER" id="PTHR48051">
    <property type="match status" value="1"/>
</dbReference>
<keyword evidence="5" id="KW-0808">Transferase</keyword>
<dbReference type="EMBL" id="SDKK01000003">
    <property type="protein sequence ID" value="TYC61257.1"/>
    <property type="molecule type" value="Genomic_DNA"/>
</dbReference>
<comment type="caution">
    <text evidence="5">The sequence shown here is derived from an EMBL/GenBank/DDBJ whole genome shotgun (WGS) entry which is preliminary data.</text>
</comment>
<name>A0A6C2D4M7_9RHOO</name>
<protein>
    <submittedName>
        <fullName evidence="5">Protein kinase</fullName>
    </submittedName>
</protein>
<evidence type="ECO:0000256" key="1">
    <source>
        <dbReference type="ARBA" id="ARBA00022614"/>
    </source>
</evidence>
<dbReference type="PROSITE" id="PS51450">
    <property type="entry name" value="LRR"/>
    <property type="match status" value="1"/>
</dbReference>
<evidence type="ECO:0000259" key="4">
    <source>
        <dbReference type="PROSITE" id="PS50011"/>
    </source>
</evidence>
<feature type="domain" description="Protein kinase" evidence="4">
    <location>
        <begin position="207"/>
        <end position="447"/>
    </location>
</feature>
<dbReference type="PROSITE" id="PS00107">
    <property type="entry name" value="PROTEIN_KINASE_ATP"/>
    <property type="match status" value="1"/>
</dbReference>
<dbReference type="SUPFAM" id="SSF52058">
    <property type="entry name" value="L domain-like"/>
    <property type="match status" value="1"/>
</dbReference>
<dbReference type="AlphaFoldDB" id="A0A6C2D4M7"/>
<dbReference type="SMART" id="SM00369">
    <property type="entry name" value="LRR_TYP"/>
    <property type="match status" value="5"/>
</dbReference>
<dbReference type="PROSITE" id="PS50011">
    <property type="entry name" value="PROTEIN_KINASE_DOM"/>
    <property type="match status" value="1"/>
</dbReference>
<dbReference type="PANTHER" id="PTHR48051:SF1">
    <property type="entry name" value="RAS SUPPRESSOR PROTEIN 1"/>
    <property type="match status" value="1"/>
</dbReference>
<dbReference type="Proteomes" id="UP000389128">
    <property type="component" value="Unassembled WGS sequence"/>
</dbReference>
<dbReference type="OrthoDB" id="8532199at2"/>
<dbReference type="InterPro" id="IPR050216">
    <property type="entry name" value="LRR_domain-containing"/>
</dbReference>
<dbReference type="GO" id="GO:0005524">
    <property type="term" value="F:ATP binding"/>
    <property type="evidence" value="ECO:0007669"/>
    <property type="project" value="UniProtKB-UniRule"/>
</dbReference>
<organism evidence="5 6">
    <name type="scientific">Zoogloea oleivorans</name>
    <dbReference type="NCBI Taxonomy" id="1552750"/>
    <lineage>
        <taxon>Bacteria</taxon>
        <taxon>Pseudomonadati</taxon>
        <taxon>Pseudomonadota</taxon>
        <taxon>Betaproteobacteria</taxon>
        <taxon>Rhodocyclales</taxon>
        <taxon>Zoogloeaceae</taxon>
        <taxon>Zoogloea</taxon>
    </lineage>
</organism>
<dbReference type="Pfam" id="PF13855">
    <property type="entry name" value="LRR_8"/>
    <property type="match status" value="1"/>
</dbReference>
<evidence type="ECO:0000313" key="5">
    <source>
        <dbReference type="EMBL" id="TYC61257.1"/>
    </source>
</evidence>
<dbReference type="InterPro" id="IPR017441">
    <property type="entry name" value="Protein_kinase_ATP_BS"/>
</dbReference>
<dbReference type="SMART" id="SM00364">
    <property type="entry name" value="LRR_BAC"/>
    <property type="match status" value="4"/>
</dbReference>
<gene>
    <name evidence="5" type="ORF">ETQ85_04135</name>
</gene>
<dbReference type="InterPro" id="IPR011009">
    <property type="entry name" value="Kinase-like_dom_sf"/>
</dbReference>
<reference evidence="5 6" key="1">
    <citation type="submission" date="2019-01" db="EMBL/GenBank/DDBJ databases">
        <title>Zoogloea oleivorans genome sequencing and assembly.</title>
        <authorList>
            <person name="Tancsics A."/>
            <person name="Farkas M."/>
            <person name="Kriszt B."/>
            <person name="Maroti G."/>
            <person name="Horvath B."/>
        </authorList>
    </citation>
    <scope>NUCLEOTIDE SEQUENCE [LARGE SCALE GENOMIC DNA]</scope>
    <source>
        <strain evidence="5 6">Buc</strain>
    </source>
</reference>
<evidence type="ECO:0000313" key="6">
    <source>
        <dbReference type="Proteomes" id="UP000389128"/>
    </source>
</evidence>
<dbReference type="InterPro" id="IPR032675">
    <property type="entry name" value="LRR_dom_sf"/>
</dbReference>
<dbReference type="Pfam" id="PF00560">
    <property type="entry name" value="LRR_1"/>
    <property type="match status" value="1"/>
</dbReference>
<dbReference type="Gene3D" id="1.10.510.10">
    <property type="entry name" value="Transferase(Phosphotransferase) domain 1"/>
    <property type="match status" value="1"/>
</dbReference>
<keyword evidence="1" id="KW-0433">Leucine-rich repeat</keyword>
<feature type="binding site" evidence="3">
    <location>
        <position position="238"/>
    </location>
    <ligand>
        <name>ATP</name>
        <dbReference type="ChEBI" id="CHEBI:30616"/>
    </ligand>
</feature>
<dbReference type="InterPro" id="IPR000719">
    <property type="entry name" value="Prot_kinase_dom"/>
</dbReference>
<dbReference type="GO" id="GO:0004672">
    <property type="term" value="F:protein kinase activity"/>
    <property type="evidence" value="ECO:0007669"/>
    <property type="project" value="InterPro"/>
</dbReference>
<keyword evidence="2" id="KW-0677">Repeat</keyword>
<sequence length="447" mass="47620">MHSLEDLRAGKLAGSRRLKLACGLEAFPPEIFDLADTLEVLDLSGNALSSLPDDLPRLHKLRILFCSDNRFTVLPEVLGCCPRLDMVGFKANRIHTVPAASLPPGLRWLILTDNEIGALPASIGQCSGMQKLMLAGNQLQALPPEMAACTRLELLRIAANRLNELPDWLLGLPRLSWLAYAGNPFCEAAELAQQAGVSVAGIPWNDLDMQHKLGEGASGVIHQATWQNGEAVQDVAVKLFKGAVTSDGLPHNEMNACIGAGEHPGLIPVLGRLDAHPDGTSGLVLALIDTGFRNLAGPPSLDSCTRDVYPADLVLTPENAIRIALGIAAAACHLHERGIAHGDLYAHNILHCGEGRALLGDFGAASFHPPDDRQTAEALERIEVRAFGCLLEELIERCPALPEFAGATLVQLQGRCVGDKPAQRPLFAEVAQVLAGLSAPFFNGLSA</sequence>
<dbReference type="SUPFAM" id="SSF56112">
    <property type="entry name" value="Protein kinase-like (PK-like)"/>
    <property type="match status" value="1"/>
</dbReference>
<keyword evidence="3" id="KW-0547">Nucleotide-binding</keyword>
<keyword evidence="3" id="KW-0067">ATP-binding</keyword>
<dbReference type="InterPro" id="IPR003591">
    <property type="entry name" value="Leu-rich_rpt_typical-subtyp"/>
</dbReference>
<dbReference type="Gene3D" id="3.30.200.20">
    <property type="entry name" value="Phosphorylase Kinase, domain 1"/>
    <property type="match status" value="1"/>
</dbReference>
<dbReference type="RefSeq" id="WP_148577791.1">
    <property type="nucleotide sequence ID" value="NZ_SDKK01000003.1"/>
</dbReference>
<dbReference type="Gene3D" id="3.80.10.10">
    <property type="entry name" value="Ribonuclease Inhibitor"/>
    <property type="match status" value="2"/>
</dbReference>
<dbReference type="InterPro" id="IPR001245">
    <property type="entry name" value="Ser-Thr/Tyr_kinase_cat_dom"/>
</dbReference>
<accession>A0A6C2D4M7</accession>